<evidence type="ECO:0000259" key="2">
    <source>
        <dbReference type="PROSITE" id="PS50883"/>
    </source>
</evidence>
<sequence>MDKLLRLGQSRTLGMRIFFTSFAVATLVSAIYIFLYLSTLYRVNLEHDQAFLQQHFDTLQVVLGQTDTGAKSIANTYLQQAAPEIIALQVGDYLYSSSLSEVPANFDWKQLFQPQAGQLLHQVSYNGHRYQVLMHQPQHTMLSVDALLVVIPVSLLVLALVVSLSLYLAQKIRQRNEEQENFLYRLATQDGLTGVLNRFAITERVREDITFWQSSNSTEEGALFLIDIDNFKEVNDTYGHTVGDLMLREVSGLICTQLPDGATVGRLGGDEFLVWISGDQIDSLAKQLARRLVACAKTVITLADHSAYASISVGVALYPAHAKDKDTLLLQADQAMRAAKVARNGWEMASATLDGPMQQRAALRAEFSQALQKQQIQLYYQPQLDLNTQRIIGAEVLIRWHHPERGILYPNTFIDMVEQSEMVSQLARYVLREGIIQLAKWNRINLHMRLSINLSPSNFVDQDLAAYIQRYLRAYQVRPQDLTLEITENLTHVQTDKIAAAMVNFKQMGLRLSLDDFGTGMSSLSYIAKLAVDEIKIDRSFVSKAHEDPTCKAVVEMALRLCRTVNAEPIAEGIETQMQERLLKAMGASIGQGFLYSKAVTAPAFETLWNEYNSPPRQFGS</sequence>
<gene>
    <name evidence="4" type="ORF">FJM67_05510</name>
</gene>
<evidence type="ECO:0000259" key="3">
    <source>
        <dbReference type="PROSITE" id="PS50887"/>
    </source>
</evidence>
<dbReference type="InterPro" id="IPR050706">
    <property type="entry name" value="Cyclic-di-GMP_PDE-like"/>
</dbReference>
<dbReference type="PANTHER" id="PTHR33121">
    <property type="entry name" value="CYCLIC DI-GMP PHOSPHODIESTERASE PDEF"/>
    <property type="match status" value="1"/>
</dbReference>
<dbReference type="NCBIfam" id="TIGR00254">
    <property type="entry name" value="GGDEF"/>
    <property type="match status" value="1"/>
</dbReference>
<feature type="domain" description="EAL" evidence="2">
    <location>
        <begin position="360"/>
        <end position="613"/>
    </location>
</feature>
<dbReference type="Gene3D" id="3.20.20.450">
    <property type="entry name" value="EAL domain"/>
    <property type="match status" value="1"/>
</dbReference>
<dbReference type="InterPro" id="IPR043128">
    <property type="entry name" value="Rev_trsase/Diguanyl_cyclase"/>
</dbReference>
<evidence type="ECO:0000256" key="1">
    <source>
        <dbReference type="SAM" id="Phobius"/>
    </source>
</evidence>
<dbReference type="SMART" id="SM00052">
    <property type="entry name" value="EAL"/>
    <property type="match status" value="1"/>
</dbReference>
<dbReference type="Proteomes" id="UP000315901">
    <property type="component" value="Unassembled WGS sequence"/>
</dbReference>
<dbReference type="SMART" id="SM00267">
    <property type="entry name" value="GGDEF"/>
    <property type="match status" value="1"/>
</dbReference>
<keyword evidence="1" id="KW-1133">Transmembrane helix</keyword>
<accession>A0A501X137</accession>
<dbReference type="Pfam" id="PF00563">
    <property type="entry name" value="EAL"/>
    <property type="match status" value="1"/>
</dbReference>
<evidence type="ECO:0000313" key="4">
    <source>
        <dbReference type="EMBL" id="TPE54071.1"/>
    </source>
</evidence>
<dbReference type="InterPro" id="IPR000160">
    <property type="entry name" value="GGDEF_dom"/>
</dbReference>
<dbReference type="InterPro" id="IPR029787">
    <property type="entry name" value="Nucleotide_cyclase"/>
</dbReference>
<dbReference type="InterPro" id="IPR001633">
    <property type="entry name" value="EAL_dom"/>
</dbReference>
<keyword evidence="1" id="KW-0472">Membrane</keyword>
<dbReference type="RefSeq" id="WP_140587679.1">
    <property type="nucleotide sequence ID" value="NZ_VFRR01000007.1"/>
</dbReference>
<dbReference type="PANTHER" id="PTHR33121:SF71">
    <property type="entry name" value="OXYGEN SENSOR PROTEIN DOSP"/>
    <property type="match status" value="1"/>
</dbReference>
<dbReference type="SUPFAM" id="SSF55073">
    <property type="entry name" value="Nucleotide cyclase"/>
    <property type="match status" value="1"/>
</dbReference>
<evidence type="ECO:0000313" key="5">
    <source>
        <dbReference type="Proteomes" id="UP000315901"/>
    </source>
</evidence>
<dbReference type="AlphaFoldDB" id="A0A501X137"/>
<dbReference type="EMBL" id="VFRR01000007">
    <property type="protein sequence ID" value="TPE54071.1"/>
    <property type="molecule type" value="Genomic_DNA"/>
</dbReference>
<feature type="domain" description="GGDEF" evidence="3">
    <location>
        <begin position="219"/>
        <end position="351"/>
    </location>
</feature>
<feature type="transmembrane region" description="Helical" evidence="1">
    <location>
        <begin position="146"/>
        <end position="169"/>
    </location>
</feature>
<dbReference type="Pfam" id="PF00990">
    <property type="entry name" value="GGDEF"/>
    <property type="match status" value="1"/>
</dbReference>
<dbReference type="CDD" id="cd01948">
    <property type="entry name" value="EAL"/>
    <property type="match status" value="1"/>
</dbReference>
<keyword evidence="5" id="KW-1185">Reference proteome</keyword>
<reference evidence="4 5" key="1">
    <citation type="submission" date="2019-06" db="EMBL/GenBank/DDBJ databases">
        <title>A novel bacterium of genus Marinomonas, isolated from coastal sand.</title>
        <authorList>
            <person name="Huang H."/>
            <person name="Mo K."/>
            <person name="Hu Y."/>
        </authorList>
    </citation>
    <scope>NUCLEOTIDE SEQUENCE [LARGE SCALE GENOMIC DNA]</scope>
    <source>
        <strain evidence="4 5">HB171799</strain>
    </source>
</reference>
<dbReference type="CDD" id="cd01949">
    <property type="entry name" value="GGDEF"/>
    <property type="match status" value="1"/>
</dbReference>
<dbReference type="InterPro" id="IPR035919">
    <property type="entry name" value="EAL_sf"/>
</dbReference>
<comment type="caution">
    <text evidence="4">The sequence shown here is derived from an EMBL/GenBank/DDBJ whole genome shotgun (WGS) entry which is preliminary data.</text>
</comment>
<dbReference type="Gene3D" id="3.30.70.270">
    <property type="match status" value="1"/>
</dbReference>
<name>A0A501X137_9GAMM</name>
<protein>
    <submittedName>
        <fullName evidence="4">EAL domain-containing protein</fullName>
    </submittedName>
</protein>
<organism evidence="4 5">
    <name type="scientific">Maribrevibacterium harenarium</name>
    <dbReference type="NCBI Taxonomy" id="2589817"/>
    <lineage>
        <taxon>Bacteria</taxon>
        <taxon>Pseudomonadati</taxon>
        <taxon>Pseudomonadota</taxon>
        <taxon>Gammaproteobacteria</taxon>
        <taxon>Oceanospirillales</taxon>
        <taxon>Oceanospirillaceae</taxon>
        <taxon>Maribrevibacterium</taxon>
    </lineage>
</organism>
<dbReference type="PROSITE" id="PS50883">
    <property type="entry name" value="EAL"/>
    <property type="match status" value="1"/>
</dbReference>
<keyword evidence="1" id="KW-0812">Transmembrane</keyword>
<dbReference type="SUPFAM" id="SSF141868">
    <property type="entry name" value="EAL domain-like"/>
    <property type="match status" value="1"/>
</dbReference>
<proteinExistence type="predicted"/>
<dbReference type="GO" id="GO:0071111">
    <property type="term" value="F:cyclic-guanylate-specific phosphodiesterase activity"/>
    <property type="evidence" value="ECO:0007669"/>
    <property type="project" value="InterPro"/>
</dbReference>
<feature type="transmembrane region" description="Helical" evidence="1">
    <location>
        <begin position="12"/>
        <end position="35"/>
    </location>
</feature>
<dbReference type="OrthoDB" id="1316910at2"/>
<dbReference type="PROSITE" id="PS50887">
    <property type="entry name" value="GGDEF"/>
    <property type="match status" value="1"/>
</dbReference>